<sequence length="641" mass="70713">MILAENLSLLRGGRPLFEKAGFTIHPGWHVGLTGNNGCGKSSLFALLRRELQADTGSLQRPAIWTVAHMAQEVAALQQPAIEYVLDGDAEWRELDSALADIETMDGNEVGRLFARYESIDGYTARSRAAQLLAGLGFAEADQQRPVAEFSGGWRMRINLAQTLMCRSDLLLLDEPTNHLDLDAILWLEDWLRAYPGTLLVVSHDRDFLDAVVGHILHIEMGTITHYRGNYSTFERTRAERLAQHQQAFEKQQQQVAHLQSFVERFRAKASKARQAQSRLKALERMTLSAPAEIDSGLEIRFRAPDRLVSPLLRLDEADIGYDGVPWLRHVQLGLYPGARMALLGPNGAGKSTLVKALVGELPLLAGTRLISEHTRIGYFAQHQVDHLDVRATPLLMLQRLSPKTDELTLRSFLGGFGFGGDRVTSVIEPFSGGEKARLALALIVWQRPNVLLLDEPTNHLDLALRHALLVAIQAFEGAIVLVSHDRNMVSVLCDELLLVNDGQVRPFDGDLDDYAQWLRQWRTEKARAVTAAGRAAVAAPVAAAVMPPPEQAPVSAARKVVRSADVRALQQALAKAEERVATHQQHLDEIAASLADSAVYESGQADVLRRLLTEQATLQAALEEDEARWLALGEELDALTG</sequence>
<dbReference type="Pfam" id="PF00005">
    <property type="entry name" value="ABC_tran"/>
    <property type="match status" value="2"/>
</dbReference>
<dbReference type="EMBL" id="PTQZ01000023">
    <property type="protein sequence ID" value="PQA49974.1"/>
    <property type="molecule type" value="Genomic_DNA"/>
</dbReference>
<proteinExistence type="inferred from homology"/>
<dbReference type="InterPro" id="IPR003439">
    <property type="entry name" value="ABC_transporter-like_ATP-bd"/>
</dbReference>
<keyword evidence="1" id="KW-0677">Repeat</keyword>
<feature type="coiled-coil region" evidence="6">
    <location>
        <begin position="566"/>
        <end position="628"/>
    </location>
</feature>
<dbReference type="GO" id="GO:0016887">
    <property type="term" value="F:ATP hydrolysis activity"/>
    <property type="evidence" value="ECO:0007669"/>
    <property type="project" value="InterPro"/>
</dbReference>
<keyword evidence="2" id="KW-0547">Nucleotide-binding</keyword>
<dbReference type="RefSeq" id="WP_105191226.1">
    <property type="nucleotide sequence ID" value="NZ_PTQZ01000023.1"/>
</dbReference>
<dbReference type="InterPro" id="IPR050611">
    <property type="entry name" value="ABCF"/>
</dbReference>
<dbReference type="FunFam" id="3.40.50.300:FF:002053">
    <property type="entry name" value="ABC transporter ATP-binding protein"/>
    <property type="match status" value="1"/>
</dbReference>
<evidence type="ECO:0000256" key="5">
    <source>
        <dbReference type="ARBA" id="ARBA00069073"/>
    </source>
</evidence>
<dbReference type="Proteomes" id="UP000243900">
    <property type="component" value="Unassembled WGS sequence"/>
</dbReference>
<dbReference type="AlphaFoldDB" id="A0A2P6AUG6"/>
<dbReference type="InterPro" id="IPR017871">
    <property type="entry name" value="ABC_transporter-like_CS"/>
</dbReference>
<dbReference type="GO" id="GO:0005524">
    <property type="term" value="F:ATP binding"/>
    <property type="evidence" value="ECO:0007669"/>
    <property type="project" value="UniProtKB-KW"/>
</dbReference>
<evidence type="ECO:0000256" key="6">
    <source>
        <dbReference type="SAM" id="Coils"/>
    </source>
</evidence>
<dbReference type="PANTHER" id="PTHR19211:SF14">
    <property type="entry name" value="ATP-BINDING CASSETTE SUB-FAMILY F MEMBER 1"/>
    <property type="match status" value="1"/>
</dbReference>
<dbReference type="InterPro" id="IPR032781">
    <property type="entry name" value="ABC_tran_Xtn"/>
</dbReference>
<evidence type="ECO:0000256" key="1">
    <source>
        <dbReference type="ARBA" id="ARBA00022737"/>
    </source>
</evidence>
<dbReference type="PROSITE" id="PS50893">
    <property type="entry name" value="ABC_TRANSPORTER_2"/>
    <property type="match status" value="2"/>
</dbReference>
<name>A0A2P6AUG6_9GAMM</name>
<evidence type="ECO:0000259" key="7">
    <source>
        <dbReference type="PROSITE" id="PS50893"/>
    </source>
</evidence>
<dbReference type="OrthoDB" id="9762051at2"/>
<dbReference type="InterPro" id="IPR027417">
    <property type="entry name" value="P-loop_NTPase"/>
</dbReference>
<keyword evidence="9" id="KW-1185">Reference proteome</keyword>
<keyword evidence="3 8" id="KW-0067">ATP-binding</keyword>
<dbReference type="SMART" id="SM00382">
    <property type="entry name" value="AAA"/>
    <property type="match status" value="2"/>
</dbReference>
<dbReference type="Pfam" id="PF12848">
    <property type="entry name" value="ABC_tran_Xtn"/>
    <property type="match status" value="1"/>
</dbReference>
<organism evidence="8 9">
    <name type="scientific">Amnimonas aquatica</name>
    <dbReference type="NCBI Taxonomy" id="2094561"/>
    <lineage>
        <taxon>Bacteria</taxon>
        <taxon>Pseudomonadati</taxon>
        <taxon>Pseudomonadota</taxon>
        <taxon>Gammaproteobacteria</taxon>
        <taxon>Moraxellales</taxon>
        <taxon>Moraxellaceae</taxon>
        <taxon>Amnimonas</taxon>
    </lineage>
</organism>
<reference evidence="9" key="1">
    <citation type="submission" date="2018-02" db="EMBL/GenBank/DDBJ databases">
        <title>Genome sequencing of Solimonas sp. HR-BB.</title>
        <authorList>
            <person name="Lee Y."/>
            <person name="Jeon C.O."/>
        </authorList>
    </citation>
    <scope>NUCLEOTIDE SEQUENCE [LARGE SCALE GENOMIC DNA]</scope>
    <source>
        <strain evidence="9">HR-E</strain>
    </source>
</reference>
<protein>
    <recommendedName>
        <fullName evidence="5">Probable ATP-binding protein YheS</fullName>
    </recommendedName>
</protein>
<evidence type="ECO:0000256" key="4">
    <source>
        <dbReference type="ARBA" id="ARBA00061571"/>
    </source>
</evidence>
<dbReference type="CDD" id="cd03221">
    <property type="entry name" value="ABCF_EF-3"/>
    <property type="match status" value="2"/>
</dbReference>
<evidence type="ECO:0000313" key="9">
    <source>
        <dbReference type="Proteomes" id="UP000243900"/>
    </source>
</evidence>
<evidence type="ECO:0000256" key="3">
    <source>
        <dbReference type="ARBA" id="ARBA00022840"/>
    </source>
</evidence>
<accession>A0A2P6AUG6</accession>
<evidence type="ECO:0000313" key="8">
    <source>
        <dbReference type="EMBL" id="PQA49974.1"/>
    </source>
</evidence>
<comment type="similarity">
    <text evidence="4">Belongs to the ABC transporter superfamily. ABCF family. YheS subfamily.</text>
</comment>
<dbReference type="PROSITE" id="PS00211">
    <property type="entry name" value="ABC_TRANSPORTER_1"/>
    <property type="match status" value="2"/>
</dbReference>
<dbReference type="Gene3D" id="3.40.50.300">
    <property type="entry name" value="P-loop containing nucleotide triphosphate hydrolases"/>
    <property type="match status" value="2"/>
</dbReference>
<dbReference type="SUPFAM" id="SSF52540">
    <property type="entry name" value="P-loop containing nucleoside triphosphate hydrolases"/>
    <property type="match status" value="2"/>
</dbReference>
<dbReference type="InterPro" id="IPR003593">
    <property type="entry name" value="AAA+_ATPase"/>
</dbReference>
<dbReference type="PANTHER" id="PTHR19211">
    <property type="entry name" value="ATP-BINDING TRANSPORT PROTEIN-RELATED"/>
    <property type="match status" value="1"/>
</dbReference>
<feature type="domain" description="ABC transporter" evidence="7">
    <location>
        <begin position="312"/>
        <end position="526"/>
    </location>
</feature>
<evidence type="ECO:0000256" key="2">
    <source>
        <dbReference type="ARBA" id="ARBA00022741"/>
    </source>
</evidence>
<keyword evidence="6" id="KW-0175">Coiled coil</keyword>
<comment type="caution">
    <text evidence="8">The sequence shown here is derived from an EMBL/GenBank/DDBJ whole genome shotgun (WGS) entry which is preliminary data.</text>
</comment>
<feature type="domain" description="ABC transporter" evidence="7">
    <location>
        <begin position="2"/>
        <end position="245"/>
    </location>
</feature>
<dbReference type="FunFam" id="3.40.50.300:FF:000011">
    <property type="entry name" value="Putative ABC transporter ATP-binding component"/>
    <property type="match status" value="1"/>
</dbReference>
<gene>
    <name evidence="8" type="ORF">C5O18_02140</name>
</gene>